<feature type="region of interest" description="Disordered" evidence="1">
    <location>
        <begin position="1"/>
        <end position="21"/>
    </location>
</feature>
<comment type="caution">
    <text evidence="2">The sequence shown here is derived from an EMBL/GenBank/DDBJ whole genome shotgun (WGS) entry which is preliminary data.</text>
</comment>
<proteinExistence type="predicted"/>
<feature type="compositionally biased region" description="Low complexity" evidence="1">
    <location>
        <begin position="207"/>
        <end position="217"/>
    </location>
</feature>
<evidence type="ECO:0000313" key="3">
    <source>
        <dbReference type="Proteomes" id="UP001285521"/>
    </source>
</evidence>
<evidence type="ECO:0000313" key="2">
    <source>
        <dbReference type="EMBL" id="MDX8036698.1"/>
    </source>
</evidence>
<dbReference type="Proteomes" id="UP001285521">
    <property type="component" value="Unassembled WGS sequence"/>
</dbReference>
<feature type="region of interest" description="Disordered" evidence="1">
    <location>
        <begin position="132"/>
        <end position="228"/>
    </location>
</feature>
<accession>A0ABU4TFN0</accession>
<name>A0ABU4TFN0_9PSEU</name>
<reference evidence="2 3" key="1">
    <citation type="submission" date="2023-11" db="EMBL/GenBank/DDBJ databases">
        <title>Lentzea sokolovensis, sp. nov., Lentzea kristufkii, sp. nov., and Lentzea miocenensis, sp. nov., rare actinobacteria from Sokolov Coal Basin, Miocene lacustrine sediment, Czech Republic.</title>
        <authorList>
            <person name="Lara A."/>
            <person name="Kotroba L."/>
            <person name="Nouioui I."/>
            <person name="Neumann-Schaal M."/>
            <person name="Mast Y."/>
            <person name="Chronakova A."/>
        </authorList>
    </citation>
    <scope>NUCLEOTIDE SEQUENCE [LARGE SCALE GENOMIC DNA]</scope>
    <source>
        <strain evidence="2 3">BCCO 10_0856</strain>
    </source>
</reference>
<dbReference type="EMBL" id="JAXAVW010000048">
    <property type="protein sequence ID" value="MDX8036698.1"/>
    <property type="molecule type" value="Genomic_DNA"/>
</dbReference>
<feature type="compositionally biased region" description="Low complexity" evidence="1">
    <location>
        <begin position="175"/>
        <end position="186"/>
    </location>
</feature>
<feature type="compositionally biased region" description="Basic and acidic residues" evidence="1">
    <location>
        <begin position="218"/>
        <end position="228"/>
    </location>
</feature>
<feature type="compositionally biased region" description="Basic and acidic residues" evidence="1">
    <location>
        <begin position="132"/>
        <end position="141"/>
    </location>
</feature>
<gene>
    <name evidence="2" type="ORF">SK803_41440</name>
</gene>
<protein>
    <submittedName>
        <fullName evidence="2">Uncharacterized protein</fullName>
    </submittedName>
</protein>
<dbReference type="RefSeq" id="WP_319971695.1">
    <property type="nucleotide sequence ID" value="NZ_JAXAVW010000048.1"/>
</dbReference>
<sequence>MIAFMPGHPDASQDRRDPGAAEDLVDQCGGFAVTITDEKPDSCEAAGVLEVHQEISDGLCHPSMCWVRGCAENAHAPTGVVDSGEDVLACAGQRDGLDEIHRQDHLGLGAQELGPCNGRSVWRRVDASSFEDLPHSRRSDRDTEEGEFSVDAPIAPRGVLGRQTQDKAADRCHGARTPRPSTPARPGVATLHQVTMPSQHRVRADQQSESAQSCASQRRQERGEERPVLRSELWASVAELALQDGEWVAKSENLDVLLAVSQWQ</sequence>
<feature type="compositionally biased region" description="Basic and acidic residues" evidence="1">
    <location>
        <begin position="164"/>
        <end position="173"/>
    </location>
</feature>
<keyword evidence="3" id="KW-1185">Reference proteome</keyword>
<organism evidence="2 3">
    <name type="scientific">Lentzea miocenica</name>
    <dbReference type="NCBI Taxonomy" id="3095431"/>
    <lineage>
        <taxon>Bacteria</taxon>
        <taxon>Bacillati</taxon>
        <taxon>Actinomycetota</taxon>
        <taxon>Actinomycetes</taxon>
        <taxon>Pseudonocardiales</taxon>
        <taxon>Pseudonocardiaceae</taxon>
        <taxon>Lentzea</taxon>
    </lineage>
</organism>
<evidence type="ECO:0000256" key="1">
    <source>
        <dbReference type="SAM" id="MobiDB-lite"/>
    </source>
</evidence>